<proteinExistence type="predicted"/>
<sequence length="158" mass="16842">MSSTATPTQVRLTSIGPRAIVPTGERCCPNGWTSVATLIWHPSERAGIMPTGTAFARKCHTCKWQPCPRAATPTAWPCVTAPCGQPLPQPGYGLAAGDRLVSKSGRSRPPLQVAWPWVAALAMGMSAGGCPTSRCLCYENAVRMRKIVLRDSISSHVV</sequence>
<dbReference type="Proteomes" id="UP000287651">
    <property type="component" value="Unassembled WGS sequence"/>
</dbReference>
<accession>A0A426X8Y1</accession>
<comment type="caution">
    <text evidence="1">The sequence shown here is derived from an EMBL/GenBank/DDBJ whole genome shotgun (WGS) entry which is preliminary data.</text>
</comment>
<name>A0A426X8Y1_ENSVE</name>
<protein>
    <submittedName>
        <fullName evidence="1">Uncharacterized protein</fullName>
    </submittedName>
</protein>
<organism evidence="1 2">
    <name type="scientific">Ensete ventricosum</name>
    <name type="common">Abyssinian banana</name>
    <name type="synonym">Musa ensete</name>
    <dbReference type="NCBI Taxonomy" id="4639"/>
    <lineage>
        <taxon>Eukaryota</taxon>
        <taxon>Viridiplantae</taxon>
        <taxon>Streptophyta</taxon>
        <taxon>Embryophyta</taxon>
        <taxon>Tracheophyta</taxon>
        <taxon>Spermatophyta</taxon>
        <taxon>Magnoliopsida</taxon>
        <taxon>Liliopsida</taxon>
        <taxon>Zingiberales</taxon>
        <taxon>Musaceae</taxon>
        <taxon>Ensete</taxon>
    </lineage>
</organism>
<dbReference type="AlphaFoldDB" id="A0A426X8Y1"/>
<evidence type="ECO:0000313" key="1">
    <source>
        <dbReference type="EMBL" id="RRT35941.1"/>
    </source>
</evidence>
<evidence type="ECO:0000313" key="2">
    <source>
        <dbReference type="Proteomes" id="UP000287651"/>
    </source>
</evidence>
<dbReference type="EMBL" id="AMZH03024289">
    <property type="protein sequence ID" value="RRT35941.1"/>
    <property type="molecule type" value="Genomic_DNA"/>
</dbReference>
<gene>
    <name evidence="1" type="ORF">B296_00037423</name>
</gene>
<reference evidence="1 2" key="1">
    <citation type="journal article" date="2014" name="Agronomy (Basel)">
        <title>A Draft Genome Sequence for Ensete ventricosum, the Drought-Tolerant Tree Against Hunger.</title>
        <authorList>
            <person name="Harrison J."/>
            <person name="Moore K.A."/>
            <person name="Paszkiewicz K."/>
            <person name="Jones T."/>
            <person name="Grant M."/>
            <person name="Ambacheew D."/>
            <person name="Muzemil S."/>
            <person name="Studholme D.J."/>
        </authorList>
    </citation>
    <scope>NUCLEOTIDE SEQUENCE [LARGE SCALE GENOMIC DNA]</scope>
</reference>